<comment type="caution">
    <text evidence="1">The sequence shown here is derived from an EMBL/GenBank/DDBJ whole genome shotgun (WGS) entry which is preliminary data.</text>
</comment>
<name>A0ABD2ATA5_VESSQ</name>
<gene>
    <name evidence="1" type="ORF">V1478_008362</name>
</gene>
<keyword evidence="2" id="KW-1185">Reference proteome</keyword>
<proteinExistence type="predicted"/>
<accession>A0ABD2ATA5</accession>
<protein>
    <submittedName>
        <fullName evidence="1">PiggyBac transposable element-derived protein 4-like</fullName>
    </submittedName>
</protein>
<evidence type="ECO:0000313" key="2">
    <source>
        <dbReference type="Proteomes" id="UP001607302"/>
    </source>
</evidence>
<reference evidence="1 2" key="1">
    <citation type="journal article" date="2024" name="Ann. Entomol. Soc. Am.">
        <title>Genomic analyses of the southern and eastern yellowjacket wasps (Hymenoptera: Vespidae) reveal evolutionary signatures of social life.</title>
        <authorList>
            <person name="Catto M.A."/>
            <person name="Caine P.B."/>
            <person name="Orr S.E."/>
            <person name="Hunt B.G."/>
            <person name="Goodisman M.A.D."/>
        </authorList>
    </citation>
    <scope>NUCLEOTIDE SEQUENCE [LARGE SCALE GENOMIC DNA]</scope>
    <source>
        <strain evidence="1">233</strain>
        <tissue evidence="1">Head and thorax</tissue>
    </source>
</reference>
<dbReference type="Proteomes" id="UP001607302">
    <property type="component" value="Unassembled WGS sequence"/>
</dbReference>
<dbReference type="EMBL" id="JAUDFV010000139">
    <property type="protein sequence ID" value="KAL2723849.1"/>
    <property type="molecule type" value="Genomic_DNA"/>
</dbReference>
<dbReference type="AlphaFoldDB" id="A0ABD2ATA5"/>
<organism evidence="1 2">
    <name type="scientific">Vespula squamosa</name>
    <name type="common">Southern yellow jacket</name>
    <name type="synonym">Wasp</name>
    <dbReference type="NCBI Taxonomy" id="30214"/>
    <lineage>
        <taxon>Eukaryota</taxon>
        <taxon>Metazoa</taxon>
        <taxon>Ecdysozoa</taxon>
        <taxon>Arthropoda</taxon>
        <taxon>Hexapoda</taxon>
        <taxon>Insecta</taxon>
        <taxon>Pterygota</taxon>
        <taxon>Neoptera</taxon>
        <taxon>Endopterygota</taxon>
        <taxon>Hymenoptera</taxon>
        <taxon>Apocrita</taxon>
        <taxon>Aculeata</taxon>
        <taxon>Vespoidea</taxon>
        <taxon>Vespidae</taxon>
        <taxon>Vespinae</taxon>
        <taxon>Vespula</taxon>
    </lineage>
</organism>
<sequence>MLACFLIIRKVIKECRKLFLYSKKETYVNYRISIAEIILQNVQLPNYKKRGISTLALYRFTSTRIFSEVSYHTGLLVFKSYVFLLNIDSNNVANIAFIEGTMNAKKYIEEFYNPVEYDSENDSSSSQQSARSTYMLYKLRINSNSEIYVTDNAGYNVNNRKLLQQNYQFTINLPLLSFSCDTIDPLNIKLTEPVFHTSTEVDLFIEIDTFQKFVIPRLSGQVYDSFEEVIKSNESDEKYV</sequence>
<evidence type="ECO:0000313" key="1">
    <source>
        <dbReference type="EMBL" id="KAL2723849.1"/>
    </source>
</evidence>